<dbReference type="GO" id="GO:0046872">
    <property type="term" value="F:metal ion binding"/>
    <property type="evidence" value="ECO:0007669"/>
    <property type="project" value="UniProtKB-KW"/>
</dbReference>
<dbReference type="SUPFAM" id="SSF56796">
    <property type="entry name" value="Dehydroquinate synthase-like"/>
    <property type="match status" value="1"/>
</dbReference>
<keyword evidence="8" id="KW-0594">Phospholipid biosynthesis</keyword>
<accession>A0A6J4SU20</accession>
<dbReference type="EMBL" id="CADCVK010000411">
    <property type="protein sequence ID" value="CAA9505169.1"/>
    <property type="molecule type" value="Genomic_DNA"/>
</dbReference>
<evidence type="ECO:0000256" key="7">
    <source>
        <dbReference type="ARBA" id="ARBA00023098"/>
    </source>
</evidence>
<keyword evidence="4" id="KW-0521">NADP</keyword>
<dbReference type="InterPro" id="IPR032837">
    <property type="entry name" value="G1PDH"/>
</dbReference>
<keyword evidence="2" id="KW-0444">Lipid biosynthesis</keyword>
<evidence type="ECO:0000313" key="10">
    <source>
        <dbReference type="EMBL" id="CAA9505169.1"/>
    </source>
</evidence>
<dbReference type="EC" id="1.1.1.261" evidence="10"/>
<keyword evidence="1" id="KW-0963">Cytoplasm</keyword>
<evidence type="ECO:0000256" key="1">
    <source>
        <dbReference type="ARBA" id="ARBA00022490"/>
    </source>
</evidence>
<evidence type="ECO:0000256" key="5">
    <source>
        <dbReference type="ARBA" id="ARBA00023002"/>
    </source>
</evidence>
<keyword evidence="6" id="KW-0520">NAD</keyword>
<dbReference type="InterPro" id="IPR016205">
    <property type="entry name" value="Glycerol_DH"/>
</dbReference>
<proteinExistence type="predicted"/>
<dbReference type="GO" id="GO:0008654">
    <property type="term" value="P:phospholipid biosynthetic process"/>
    <property type="evidence" value="ECO:0007669"/>
    <property type="project" value="UniProtKB-KW"/>
</dbReference>
<keyword evidence="3" id="KW-0479">Metal-binding</keyword>
<organism evidence="10">
    <name type="scientific">uncultured Rubrobacteraceae bacterium</name>
    <dbReference type="NCBI Taxonomy" id="349277"/>
    <lineage>
        <taxon>Bacteria</taxon>
        <taxon>Bacillati</taxon>
        <taxon>Actinomycetota</taxon>
        <taxon>Rubrobacteria</taxon>
        <taxon>Rubrobacterales</taxon>
        <taxon>Rubrobacteraceae</taxon>
        <taxon>environmental samples</taxon>
    </lineage>
</organism>
<protein>
    <submittedName>
        <fullName evidence="10">Glycerol-1-phosphate dehydrogenase [NAD(P)]</fullName>
        <ecNumber evidence="10">1.1.1.261</ecNumber>
    </submittedName>
</protein>
<dbReference type="PANTHER" id="PTHR43616:SF5">
    <property type="entry name" value="GLYCEROL DEHYDROGENASE 1"/>
    <property type="match status" value="1"/>
</dbReference>
<evidence type="ECO:0000256" key="2">
    <source>
        <dbReference type="ARBA" id="ARBA00022516"/>
    </source>
</evidence>
<keyword evidence="9" id="KW-1208">Phospholipid metabolism</keyword>
<dbReference type="Pfam" id="PF13685">
    <property type="entry name" value="Fe-ADH_2"/>
    <property type="match status" value="1"/>
</dbReference>
<sequence length="463" mass="50175">MNDERIDAALREASDTRNVKIGPGALDSVDDLFERSFGGRPALVVADENTFAVAGEQVQRHLERAGRGLEEPYVFPGDPTLYAEYGNIEKLVEALGRHEAIPVAVGSGTLNDIVKRASHERGRPYLCVGTAASMDGYTAFGASIEKDGLKQTLACSAPKAVLADLDVLVNAPPDMTASGYADLLGKVTSGADWLIADALGVEPIDPTGWSLVQDYLREWTGQPGELRDGDRQEMEHLIEGLVMSGLGIQSYQSSRTASGAEHQFSHLWEMEGLGHDEGHGGTPLSHGFKVGVGSVAIAALYERILERDFGSLDIDEVRDAWPSRDEMEHSVRAAHTSPELAEGAVEQSLAKYVEAEELAERLRLLRDVWPDLRARLADQLMTAGQITEKLRAAGCPTKPTEIGLDWEEFKATYARARTIRKRYTVLDLAAEAGVFDGCVEELFSPDGFWGREAATEARAGGPG</sequence>
<keyword evidence="5 10" id="KW-0560">Oxidoreductase</keyword>
<dbReference type="Gene3D" id="3.40.50.1970">
    <property type="match status" value="1"/>
</dbReference>
<dbReference type="AlphaFoldDB" id="A0A6J4SU20"/>
<reference evidence="10" key="1">
    <citation type="submission" date="2020-02" db="EMBL/GenBank/DDBJ databases">
        <authorList>
            <person name="Meier V. D."/>
        </authorList>
    </citation>
    <scope>NUCLEOTIDE SEQUENCE</scope>
    <source>
        <strain evidence="10">AVDCRST_MAG12</strain>
    </source>
</reference>
<dbReference type="GO" id="GO:0050492">
    <property type="term" value="F:glycerol-1-phosphate dehydrogenase [NAD(P)+] activity"/>
    <property type="evidence" value="ECO:0007669"/>
    <property type="project" value="UniProtKB-EC"/>
</dbReference>
<evidence type="ECO:0000256" key="8">
    <source>
        <dbReference type="ARBA" id="ARBA00023209"/>
    </source>
</evidence>
<dbReference type="CDD" id="cd08175">
    <property type="entry name" value="G1PDH"/>
    <property type="match status" value="1"/>
</dbReference>
<evidence type="ECO:0000256" key="3">
    <source>
        <dbReference type="ARBA" id="ARBA00022723"/>
    </source>
</evidence>
<dbReference type="PANTHER" id="PTHR43616">
    <property type="entry name" value="GLYCEROL DEHYDROGENASE"/>
    <property type="match status" value="1"/>
</dbReference>
<gene>
    <name evidence="10" type="ORF">AVDCRST_MAG12-2917</name>
</gene>
<evidence type="ECO:0000256" key="6">
    <source>
        <dbReference type="ARBA" id="ARBA00023027"/>
    </source>
</evidence>
<keyword evidence="7" id="KW-0443">Lipid metabolism</keyword>
<dbReference type="Gene3D" id="1.20.1090.10">
    <property type="entry name" value="Dehydroquinate synthase-like - alpha domain"/>
    <property type="match status" value="1"/>
</dbReference>
<name>A0A6J4SU20_9ACTN</name>
<evidence type="ECO:0000256" key="4">
    <source>
        <dbReference type="ARBA" id="ARBA00022857"/>
    </source>
</evidence>
<evidence type="ECO:0000256" key="9">
    <source>
        <dbReference type="ARBA" id="ARBA00023264"/>
    </source>
</evidence>